<name>A0ABX7ANE5_9BACI</name>
<dbReference type="EMBL" id="CP067341">
    <property type="protein sequence ID" value="QQP10428.1"/>
    <property type="molecule type" value="Genomic_DNA"/>
</dbReference>
<dbReference type="InterPro" id="IPR011231">
    <property type="entry name" value="Phage_VT1-Sakai_H0018"/>
</dbReference>
<dbReference type="Pfam" id="PF09956">
    <property type="entry name" value="Phage_cement_2"/>
    <property type="match status" value="1"/>
</dbReference>
<accession>A0ABX7ANE5</accession>
<evidence type="ECO:0000313" key="2">
    <source>
        <dbReference type="Proteomes" id="UP000596049"/>
    </source>
</evidence>
<protein>
    <submittedName>
        <fullName evidence="1">DUF2190 family protein</fullName>
    </submittedName>
</protein>
<keyword evidence="2" id="KW-1185">Reference proteome</keyword>
<evidence type="ECO:0000313" key="1">
    <source>
        <dbReference type="EMBL" id="QQP10428.1"/>
    </source>
</evidence>
<sequence length="133" mass="14551">MPYTGQPVSSTVYNAYRAKVGDGKSVRIPVPEKTAIEAGLFYEISGFFGSAIQSVKTLAGDTSEIILNIEQAEYETDQIEKTQSFKFGTKIYFDKGKFTETKSDTTRFAGTVTQSKDAKGVIWFILAPQGGNV</sequence>
<dbReference type="Proteomes" id="UP000596049">
    <property type="component" value="Chromosome"/>
</dbReference>
<organism evidence="1 2">
    <name type="scientific">Lysinibacillus agricola</name>
    <dbReference type="NCBI Taxonomy" id="2590012"/>
    <lineage>
        <taxon>Bacteria</taxon>
        <taxon>Bacillati</taxon>
        <taxon>Bacillota</taxon>
        <taxon>Bacilli</taxon>
        <taxon>Bacillales</taxon>
        <taxon>Bacillaceae</taxon>
        <taxon>Lysinibacillus</taxon>
    </lineage>
</organism>
<gene>
    <name evidence="1" type="ORF">FJQ98_14140</name>
</gene>
<dbReference type="RefSeq" id="WP_053592515.1">
    <property type="nucleotide sequence ID" value="NZ_CP067341.1"/>
</dbReference>
<reference evidence="1 2" key="1">
    <citation type="submission" date="2020-01" db="EMBL/GenBank/DDBJ databases">
        <authorList>
            <person name="Liu G."/>
            <person name="Liu B."/>
        </authorList>
    </citation>
    <scope>NUCLEOTIDE SEQUENCE [LARGE SCALE GENOMIC DNA]</scope>
    <source>
        <strain evidence="1 2">FJAT-51161</strain>
    </source>
</reference>
<proteinExistence type="predicted"/>